<dbReference type="InterPro" id="IPR011010">
    <property type="entry name" value="DNA_brk_join_enz"/>
</dbReference>
<evidence type="ECO:0000313" key="6">
    <source>
        <dbReference type="EMBL" id="VAX35740.1"/>
    </source>
</evidence>
<dbReference type="GO" id="GO:0015074">
    <property type="term" value="P:DNA integration"/>
    <property type="evidence" value="ECO:0007669"/>
    <property type="project" value="InterPro"/>
</dbReference>
<dbReference type="EMBL" id="UOGL01000007">
    <property type="protein sequence ID" value="VAX35740.1"/>
    <property type="molecule type" value="Genomic_DNA"/>
</dbReference>
<evidence type="ECO:0000259" key="4">
    <source>
        <dbReference type="PROSITE" id="PS51898"/>
    </source>
</evidence>
<reference evidence="6" key="1">
    <citation type="submission" date="2018-06" db="EMBL/GenBank/DDBJ databases">
        <authorList>
            <person name="Zhirakovskaya E."/>
        </authorList>
    </citation>
    <scope>NUCLEOTIDE SEQUENCE</scope>
</reference>
<dbReference type="Gene3D" id="1.10.150.130">
    <property type="match status" value="1"/>
</dbReference>
<feature type="non-terminal residue" evidence="6">
    <location>
        <position position="267"/>
    </location>
</feature>
<evidence type="ECO:0008006" key="7">
    <source>
        <dbReference type="Google" id="ProtNLM"/>
    </source>
</evidence>
<dbReference type="GO" id="GO:0006310">
    <property type="term" value="P:DNA recombination"/>
    <property type="evidence" value="ECO:0007669"/>
    <property type="project" value="UniProtKB-KW"/>
</dbReference>
<keyword evidence="1" id="KW-0238">DNA-binding</keyword>
<evidence type="ECO:0000256" key="3">
    <source>
        <dbReference type="SAM" id="MobiDB-lite"/>
    </source>
</evidence>
<feature type="domain" description="Tyr recombinase" evidence="4">
    <location>
        <begin position="186"/>
        <end position="267"/>
    </location>
</feature>
<dbReference type="PROSITE" id="PS51898">
    <property type="entry name" value="TYR_RECOMBINASE"/>
    <property type="match status" value="1"/>
</dbReference>
<feature type="domain" description="Core-binding (CB)" evidence="5">
    <location>
        <begin position="64"/>
        <end position="162"/>
    </location>
</feature>
<dbReference type="InterPro" id="IPR010998">
    <property type="entry name" value="Integrase_recombinase_N"/>
</dbReference>
<protein>
    <recommendedName>
        <fullName evidence="7">Tyr recombinase domain-containing protein</fullName>
    </recommendedName>
</protein>
<name>A0A3B1DL75_9ZZZZ</name>
<sequence length="267" mass="30589">MTASLYKQSTTKIDKQTGKKVRSKSRKWYGQYRDTNGKTKRVPLCRDKSAAQSLLNDLVRTANRKQAGLIDQYDEHLERGIDIHLEDFKQSLLEKNSSPRHITQTCNRLALVISECDFRTLADLSGSSVSHWLLQMRKSEDFGIQTSNYYLGVIKQFGNWLVQNRRLAENPFQYLKRLNAQVDNKRTRRTLSDVDFDHLLGCTSTGKTFRGLTGSDRAVLYLTAVNTGFRASELASLKIKNINFDKSLPSITVDASYSKRRREDNQP</sequence>
<dbReference type="AlphaFoldDB" id="A0A3B1DL75"/>
<feature type="region of interest" description="Disordered" evidence="3">
    <location>
        <begin position="1"/>
        <end position="25"/>
    </location>
</feature>
<dbReference type="GO" id="GO:0003677">
    <property type="term" value="F:DNA binding"/>
    <property type="evidence" value="ECO:0007669"/>
    <property type="project" value="UniProtKB-KW"/>
</dbReference>
<accession>A0A3B1DL75</accession>
<dbReference type="InterPro" id="IPR044068">
    <property type="entry name" value="CB"/>
</dbReference>
<dbReference type="PROSITE" id="PS51900">
    <property type="entry name" value="CB"/>
    <property type="match status" value="1"/>
</dbReference>
<keyword evidence="2" id="KW-0233">DNA recombination</keyword>
<dbReference type="SUPFAM" id="SSF56349">
    <property type="entry name" value="DNA breaking-rejoining enzymes"/>
    <property type="match status" value="1"/>
</dbReference>
<gene>
    <name evidence="6" type="ORF">MNBD_PLANCTO02-2666</name>
</gene>
<dbReference type="InterPro" id="IPR002104">
    <property type="entry name" value="Integrase_catalytic"/>
</dbReference>
<feature type="compositionally biased region" description="Polar residues" evidence="3">
    <location>
        <begin position="1"/>
        <end position="11"/>
    </location>
</feature>
<proteinExistence type="predicted"/>
<dbReference type="Gene3D" id="1.10.443.10">
    <property type="entry name" value="Intergrase catalytic core"/>
    <property type="match status" value="1"/>
</dbReference>
<dbReference type="InterPro" id="IPR013762">
    <property type="entry name" value="Integrase-like_cat_sf"/>
</dbReference>
<evidence type="ECO:0000259" key="5">
    <source>
        <dbReference type="PROSITE" id="PS51900"/>
    </source>
</evidence>
<evidence type="ECO:0000256" key="2">
    <source>
        <dbReference type="ARBA" id="ARBA00023172"/>
    </source>
</evidence>
<organism evidence="6">
    <name type="scientific">hydrothermal vent metagenome</name>
    <dbReference type="NCBI Taxonomy" id="652676"/>
    <lineage>
        <taxon>unclassified sequences</taxon>
        <taxon>metagenomes</taxon>
        <taxon>ecological metagenomes</taxon>
    </lineage>
</organism>
<evidence type="ECO:0000256" key="1">
    <source>
        <dbReference type="ARBA" id="ARBA00023125"/>
    </source>
</evidence>